<comment type="subcellular location">
    <subcellularLocation>
        <location evidence="1">Cell envelope</location>
    </subcellularLocation>
</comment>
<dbReference type="EMBL" id="JADIKF010000037">
    <property type="protein sequence ID" value="MBM7129132.1"/>
    <property type="molecule type" value="Genomic_DNA"/>
</dbReference>
<keyword evidence="4" id="KW-0676">Redox-active center</keyword>
<keyword evidence="5" id="KW-0732">Signal</keyword>
<dbReference type="InterPro" id="IPR000866">
    <property type="entry name" value="AhpC/TSA"/>
</dbReference>
<feature type="chain" id="PRO_5045205135" evidence="5">
    <location>
        <begin position="24"/>
        <end position="341"/>
    </location>
</feature>
<name>A0ABS2KED9_9GAMM</name>
<comment type="caution">
    <text evidence="7">The sequence shown here is derived from an EMBL/GenBank/DDBJ whole genome shotgun (WGS) entry which is preliminary data.</text>
</comment>
<evidence type="ECO:0000313" key="7">
    <source>
        <dbReference type="EMBL" id="MBM7129132.1"/>
    </source>
</evidence>
<evidence type="ECO:0000259" key="6">
    <source>
        <dbReference type="PROSITE" id="PS51352"/>
    </source>
</evidence>
<protein>
    <submittedName>
        <fullName evidence="7">TlpA family protein disulfide reductase</fullName>
    </submittedName>
</protein>
<evidence type="ECO:0000256" key="2">
    <source>
        <dbReference type="ARBA" id="ARBA00022748"/>
    </source>
</evidence>
<dbReference type="PANTHER" id="PTHR42852">
    <property type="entry name" value="THIOL:DISULFIDE INTERCHANGE PROTEIN DSBE"/>
    <property type="match status" value="1"/>
</dbReference>
<evidence type="ECO:0000256" key="3">
    <source>
        <dbReference type="ARBA" id="ARBA00023157"/>
    </source>
</evidence>
<proteinExistence type="predicted"/>
<dbReference type="InterPro" id="IPR036249">
    <property type="entry name" value="Thioredoxin-like_sf"/>
</dbReference>
<keyword evidence="2" id="KW-0201">Cytochrome c-type biogenesis</keyword>
<dbReference type="InterPro" id="IPR050553">
    <property type="entry name" value="Thioredoxin_ResA/DsbE_sf"/>
</dbReference>
<keyword evidence="3" id="KW-1015">Disulfide bond</keyword>
<dbReference type="Pfam" id="PF00578">
    <property type="entry name" value="AhpC-TSA"/>
    <property type="match status" value="1"/>
</dbReference>
<evidence type="ECO:0000256" key="1">
    <source>
        <dbReference type="ARBA" id="ARBA00004196"/>
    </source>
</evidence>
<dbReference type="CDD" id="cd02966">
    <property type="entry name" value="TlpA_like_family"/>
    <property type="match status" value="2"/>
</dbReference>
<evidence type="ECO:0000256" key="4">
    <source>
        <dbReference type="ARBA" id="ARBA00023284"/>
    </source>
</evidence>
<gene>
    <name evidence="7" type="ORF">ISS99_06320</name>
</gene>
<accession>A0ABS2KED9</accession>
<dbReference type="Proteomes" id="UP001430193">
    <property type="component" value="Unassembled WGS sequence"/>
</dbReference>
<dbReference type="PANTHER" id="PTHR42852:SF6">
    <property type="entry name" value="THIOL:DISULFIDE INTERCHANGE PROTEIN DSBE"/>
    <property type="match status" value="1"/>
</dbReference>
<dbReference type="PROSITE" id="PS51352">
    <property type="entry name" value="THIOREDOXIN_2"/>
    <property type="match status" value="1"/>
</dbReference>
<reference evidence="7" key="1">
    <citation type="submission" date="2020-10" db="EMBL/GenBank/DDBJ databases">
        <title>Phylogeny of dyella-like bacteria.</title>
        <authorList>
            <person name="Fu J."/>
        </authorList>
    </citation>
    <scope>NUCLEOTIDE SEQUENCE</scope>
    <source>
        <strain evidence="7">DHON07</strain>
    </source>
</reference>
<dbReference type="Gene3D" id="3.40.30.10">
    <property type="entry name" value="Glutaredoxin"/>
    <property type="match status" value="2"/>
</dbReference>
<feature type="domain" description="Thioredoxin" evidence="6">
    <location>
        <begin position="36"/>
        <end position="173"/>
    </location>
</feature>
<organism evidence="7 8">
    <name type="scientific">Dyella mobilis</name>
    <dbReference type="NCBI Taxonomy" id="1849582"/>
    <lineage>
        <taxon>Bacteria</taxon>
        <taxon>Pseudomonadati</taxon>
        <taxon>Pseudomonadota</taxon>
        <taxon>Gammaproteobacteria</taxon>
        <taxon>Lysobacterales</taxon>
        <taxon>Rhodanobacteraceae</taxon>
        <taxon>Dyella</taxon>
    </lineage>
</organism>
<evidence type="ECO:0000256" key="5">
    <source>
        <dbReference type="SAM" id="SignalP"/>
    </source>
</evidence>
<feature type="signal peptide" evidence="5">
    <location>
        <begin position="1"/>
        <end position="23"/>
    </location>
</feature>
<sequence length="341" mass="37118">MIVRVASFLSILLFGFFISSARAETGDQHAQVAARGLVGTPAPHLVLKTIDGQTVDLAGFYGKKAVYLEFWATWCVPCREQMPHLKKVYEQAGSDLAVIAIDVGFDDTVQDVRKYRSEMGLKMPIVFDDGSIGDAFHLRVTPQHVVIGRDGRILFIGHEANAKLDAALLAARTAPASGNAVASVSGDEAHYQVNDQLPTLAVPTLSGDVFHVDAEHAHGQPTVLVFMSPWCETYLAGSRPALAASCRAVREQVTVLSRQGHARWIGIASPLWAGKDDLLAYQREHHLTMPLALDDSGTLFRRFRVMHVPTLLVVDAKGRVVRRIEGVDPQLGQELKALATG</sequence>
<dbReference type="InterPro" id="IPR013766">
    <property type="entry name" value="Thioredoxin_domain"/>
</dbReference>
<keyword evidence="8" id="KW-1185">Reference proteome</keyword>
<evidence type="ECO:0000313" key="8">
    <source>
        <dbReference type="Proteomes" id="UP001430193"/>
    </source>
</evidence>
<dbReference type="SUPFAM" id="SSF52833">
    <property type="entry name" value="Thioredoxin-like"/>
    <property type="match status" value="2"/>
</dbReference>